<feature type="transmembrane region" description="Helical" evidence="1">
    <location>
        <begin position="305"/>
        <end position="321"/>
    </location>
</feature>
<reference evidence="2" key="1">
    <citation type="journal article" date="2014" name="Int. J. Syst. Evol. Microbiol.">
        <title>Complete genome sequence of Corynebacterium casei LMG S-19264T (=DSM 44701T), isolated from a smear-ripened cheese.</title>
        <authorList>
            <consortium name="US DOE Joint Genome Institute (JGI-PGF)"/>
            <person name="Walter F."/>
            <person name="Albersmeier A."/>
            <person name="Kalinowski J."/>
            <person name="Ruckert C."/>
        </authorList>
    </citation>
    <scope>NUCLEOTIDE SEQUENCE</scope>
    <source>
        <strain evidence="2">CGMCC 1.3617</strain>
    </source>
</reference>
<comment type="caution">
    <text evidence="2">The sequence shown here is derived from an EMBL/GenBank/DDBJ whole genome shotgun (WGS) entry which is preliminary data.</text>
</comment>
<feature type="transmembrane region" description="Helical" evidence="1">
    <location>
        <begin position="123"/>
        <end position="141"/>
    </location>
</feature>
<accession>A0A917NSV7</accession>
<keyword evidence="3" id="KW-1185">Reference proteome</keyword>
<name>A0A917NSV7_9PROT</name>
<feature type="transmembrane region" description="Helical" evidence="1">
    <location>
        <begin position="91"/>
        <end position="111"/>
    </location>
</feature>
<organism evidence="2 3">
    <name type="scientific">Neoroseomonas lacus</name>
    <dbReference type="NCBI Taxonomy" id="287609"/>
    <lineage>
        <taxon>Bacteria</taxon>
        <taxon>Pseudomonadati</taxon>
        <taxon>Pseudomonadota</taxon>
        <taxon>Alphaproteobacteria</taxon>
        <taxon>Acetobacterales</taxon>
        <taxon>Acetobacteraceae</taxon>
        <taxon>Neoroseomonas</taxon>
    </lineage>
</organism>
<dbReference type="AlphaFoldDB" id="A0A917NSV7"/>
<gene>
    <name evidence="2" type="ORF">GCM10011320_36310</name>
</gene>
<feature type="transmembrane region" description="Helical" evidence="1">
    <location>
        <begin position="360"/>
        <end position="386"/>
    </location>
</feature>
<reference evidence="2" key="2">
    <citation type="submission" date="2020-09" db="EMBL/GenBank/DDBJ databases">
        <authorList>
            <person name="Sun Q."/>
            <person name="Zhou Y."/>
        </authorList>
    </citation>
    <scope>NUCLEOTIDE SEQUENCE</scope>
    <source>
        <strain evidence="2">CGMCC 1.3617</strain>
    </source>
</reference>
<dbReference type="PROSITE" id="PS51257">
    <property type="entry name" value="PROKAR_LIPOPROTEIN"/>
    <property type="match status" value="1"/>
</dbReference>
<keyword evidence="1" id="KW-0472">Membrane</keyword>
<evidence type="ECO:0000256" key="1">
    <source>
        <dbReference type="SAM" id="Phobius"/>
    </source>
</evidence>
<sequence length="614" mass="64199">MPFARQLDTAMAALRAWSGSPVLALLMLGCGIASMVMGADRGWDAQNYHVYVPWRLLVPRPLDMLPAGMQGFHNPLPDIPFGWLLFKLNDWPRLVAFLMGVPAGAVLWAAWRCARHMLADAPRAETLALLATVGTAGGAVFRSQIGTTSGDVVTGGLVLLGVLALLRPPAGPAWRAAAWAGLACGAAIGLKLTNAPFAPAIAAMVVATIGLDRRLPLALLACTAGGLAGMVLTGGWWAAHLAAATGNPIFPYFNDLFDAGEGIPRAGRDLQFMPATLTEAVIRPFLWAVSDLPRVTEERMRDPRVAAGLIAALLLPFLRGAPARRATLPVAAFLLLGYALWLPMFSIYRYAFVFEALAPALLIAALTALPVRVATIAAPVAVLAAFPLTKPVPALRAPLTDRYLAVDWPVLASGATVLGTRKPTAFLAPGLSPETGLWSLTGLAEVGGPRDRAALAALLAGSAPLYAVAPGDGQGLDMLAPLGLSPAMEGCRRICTNWSAAGTGPLVCPLSRDGRSEPAPALRHAGPARRLCEAAGPGLVSAGRRGLRATGNALLDFGAECRQAMVVALGVERLDATPAAERQPDGSFRFTLPADRLVRLHGDVVLAEARCIGQ</sequence>
<evidence type="ECO:0008006" key="4">
    <source>
        <dbReference type="Google" id="ProtNLM"/>
    </source>
</evidence>
<feature type="transmembrane region" description="Helical" evidence="1">
    <location>
        <begin position="328"/>
        <end position="348"/>
    </location>
</feature>
<dbReference type="Proteomes" id="UP000661507">
    <property type="component" value="Unassembled WGS sequence"/>
</dbReference>
<evidence type="ECO:0000313" key="2">
    <source>
        <dbReference type="EMBL" id="GGJ25690.1"/>
    </source>
</evidence>
<feature type="transmembrane region" description="Helical" evidence="1">
    <location>
        <begin position="147"/>
        <end position="166"/>
    </location>
</feature>
<feature type="transmembrane region" description="Helical" evidence="1">
    <location>
        <begin position="218"/>
        <end position="239"/>
    </location>
</feature>
<evidence type="ECO:0000313" key="3">
    <source>
        <dbReference type="Proteomes" id="UP000661507"/>
    </source>
</evidence>
<dbReference type="EMBL" id="BMKW01000009">
    <property type="protein sequence ID" value="GGJ25690.1"/>
    <property type="molecule type" value="Genomic_DNA"/>
</dbReference>
<keyword evidence="1" id="KW-0812">Transmembrane</keyword>
<keyword evidence="1" id="KW-1133">Transmembrane helix</keyword>
<protein>
    <recommendedName>
        <fullName evidence="4">DUF2029 domain-containing protein</fullName>
    </recommendedName>
</protein>
<proteinExistence type="predicted"/>
<dbReference type="RefSeq" id="WP_188969225.1">
    <property type="nucleotide sequence ID" value="NZ_BMKW01000009.1"/>
</dbReference>